<keyword evidence="4" id="KW-0479">Metal-binding</keyword>
<dbReference type="GO" id="GO:0016791">
    <property type="term" value="F:phosphatase activity"/>
    <property type="evidence" value="ECO:0007669"/>
    <property type="project" value="InterPro"/>
</dbReference>
<reference evidence="5" key="1">
    <citation type="submission" date="2015-04" db="EMBL/GenBank/DDBJ databases">
        <title>The genome sequence of the plant pathogenic Rhizarian Plasmodiophora brassicae reveals insights in its biotrophic life cycle and the origin of chitin synthesis.</title>
        <authorList>
            <person name="Schwelm A."/>
            <person name="Fogelqvist J."/>
            <person name="Knaust A."/>
            <person name="Julke S."/>
            <person name="Lilja T."/>
            <person name="Dhandapani V."/>
            <person name="Bonilla-Rosso G."/>
            <person name="Karlsson M."/>
            <person name="Shevchenko A."/>
            <person name="Choi S.R."/>
            <person name="Kim H.G."/>
            <person name="Park J.Y."/>
            <person name="Lim Y.P."/>
            <person name="Ludwig-Muller J."/>
            <person name="Dixelius C."/>
        </authorList>
    </citation>
    <scope>NUCLEOTIDE SEQUENCE</scope>
    <source>
        <tissue evidence="5">Potato root galls</tissue>
    </source>
</reference>
<feature type="binding site" evidence="4">
    <location>
        <position position="243"/>
    </location>
    <ligand>
        <name>Mg(2+)</name>
        <dbReference type="ChEBI" id="CHEBI:18420"/>
    </ligand>
</feature>
<dbReference type="InterPro" id="IPR006357">
    <property type="entry name" value="HAD-SF_hydro_IIA"/>
</dbReference>
<dbReference type="EMBL" id="HACM01001139">
    <property type="protein sequence ID" value="CRZ01581.1"/>
    <property type="molecule type" value="Transcribed_RNA"/>
</dbReference>
<feature type="active site" description="Proton donor" evidence="2">
    <location>
        <position position="27"/>
    </location>
</feature>
<protein>
    <recommendedName>
        <fullName evidence="6">4-nitrophenylphosphatase</fullName>
    </recommendedName>
</protein>
<evidence type="ECO:0000313" key="5">
    <source>
        <dbReference type="EMBL" id="CRZ01581.1"/>
    </source>
</evidence>
<evidence type="ECO:0000256" key="4">
    <source>
        <dbReference type="PIRSR" id="PIRSR000915-3"/>
    </source>
</evidence>
<evidence type="ECO:0000256" key="3">
    <source>
        <dbReference type="PIRSR" id="PIRSR000915-2"/>
    </source>
</evidence>
<feature type="binding site" evidence="4">
    <location>
        <position position="25"/>
    </location>
    <ligand>
        <name>Mg(2+)</name>
        <dbReference type="ChEBI" id="CHEBI:18420"/>
    </ligand>
</feature>
<dbReference type="InterPro" id="IPR006349">
    <property type="entry name" value="PGP_euk"/>
</dbReference>
<feature type="non-terminal residue" evidence="5">
    <location>
        <position position="1"/>
    </location>
</feature>
<keyword evidence="4" id="KW-0460">Magnesium</keyword>
<dbReference type="Pfam" id="PF13344">
    <property type="entry name" value="Hydrolase_6"/>
    <property type="match status" value="1"/>
</dbReference>
<dbReference type="GO" id="GO:0046872">
    <property type="term" value="F:metal ion binding"/>
    <property type="evidence" value="ECO:0007669"/>
    <property type="project" value="UniProtKB-KW"/>
</dbReference>
<feature type="binding site" evidence="3">
    <location>
        <begin position="58"/>
        <end position="60"/>
    </location>
    <ligand>
        <name>substrate</name>
    </ligand>
</feature>
<evidence type="ECO:0000256" key="1">
    <source>
        <dbReference type="ARBA" id="ARBA00022801"/>
    </source>
</evidence>
<feature type="binding site" evidence="4">
    <location>
        <position position="27"/>
    </location>
    <ligand>
        <name>Mg(2+)</name>
        <dbReference type="ChEBI" id="CHEBI:18420"/>
    </ligand>
</feature>
<dbReference type="NCBIfam" id="TIGR01452">
    <property type="entry name" value="PGP_euk"/>
    <property type="match status" value="1"/>
</dbReference>
<feature type="binding site" evidence="3">
    <location>
        <position position="218"/>
    </location>
    <ligand>
        <name>substrate</name>
    </ligand>
</feature>
<feature type="active site" description="Nucleophile" evidence="2">
    <location>
        <position position="25"/>
    </location>
</feature>
<dbReference type="PIRSF" id="PIRSF000915">
    <property type="entry name" value="PGP-type_phosphatase"/>
    <property type="match status" value="1"/>
</dbReference>
<proteinExistence type="predicted"/>
<comment type="cofactor">
    <cofactor evidence="4">
        <name>Mg(2+)</name>
        <dbReference type="ChEBI" id="CHEBI:18420"/>
    </cofactor>
    <text evidence="4">Divalent metal ions. Mg(2+) is the most effective.</text>
</comment>
<accession>A0A0H5QJS5</accession>
<organism evidence="5">
    <name type="scientific">Spongospora subterranea</name>
    <dbReference type="NCBI Taxonomy" id="70186"/>
    <lineage>
        <taxon>Eukaryota</taxon>
        <taxon>Sar</taxon>
        <taxon>Rhizaria</taxon>
        <taxon>Endomyxa</taxon>
        <taxon>Phytomyxea</taxon>
        <taxon>Plasmodiophorida</taxon>
        <taxon>Plasmodiophoridae</taxon>
        <taxon>Spongospora</taxon>
    </lineage>
</organism>
<sequence>FFDQFRMVLMTTDVDLDQYDNFLFDCDGVLWKGTAIIPGGLRIIKALESQGKKVFYISNNSMLSREQYVAKLAKLMIKANTDQIMCSSYAAAQYLFENRQLGKVYTIGQEGIAMELAAVGIPCLESRLVHNHNIPRAELDDVAIDPEITAVVVGYDPELTYTKISYATWLLHQNPSVAFISTNQDATFPSAVRVFPGGGACVAPIIVGSGRQPVNVGKPATYMLELLIRRWGLNPKRCLMIGDNLHTDILFGKGGGADTALVLTGVTQRDDLKAYPDIQPNFVLSSVDDLIPSR</sequence>
<evidence type="ECO:0000256" key="2">
    <source>
        <dbReference type="PIRSR" id="PIRSR000915-1"/>
    </source>
</evidence>
<dbReference type="PANTHER" id="PTHR19288">
    <property type="entry name" value="4-NITROPHENYLPHOSPHATASE-RELATED"/>
    <property type="match status" value="1"/>
</dbReference>
<dbReference type="SUPFAM" id="SSF56784">
    <property type="entry name" value="HAD-like"/>
    <property type="match status" value="1"/>
</dbReference>
<dbReference type="GO" id="GO:0005737">
    <property type="term" value="C:cytoplasm"/>
    <property type="evidence" value="ECO:0007669"/>
    <property type="project" value="TreeGrafter"/>
</dbReference>
<keyword evidence="1" id="KW-0378">Hydrolase</keyword>
<dbReference type="AlphaFoldDB" id="A0A0H5QJS5"/>
<dbReference type="PANTHER" id="PTHR19288:SF46">
    <property type="entry name" value="HALOACID DEHALOGENASE-LIKE HYDROLASE DOMAIN-CONTAINING PROTEIN 2"/>
    <property type="match status" value="1"/>
</dbReference>
<dbReference type="InterPro" id="IPR036412">
    <property type="entry name" value="HAD-like_sf"/>
</dbReference>
<dbReference type="InterPro" id="IPR023214">
    <property type="entry name" value="HAD_sf"/>
</dbReference>
<dbReference type="Pfam" id="PF13242">
    <property type="entry name" value="Hydrolase_like"/>
    <property type="match status" value="1"/>
</dbReference>
<dbReference type="Gene3D" id="3.40.50.1000">
    <property type="entry name" value="HAD superfamily/HAD-like"/>
    <property type="match status" value="2"/>
</dbReference>
<dbReference type="NCBIfam" id="TIGR01460">
    <property type="entry name" value="HAD-SF-IIA"/>
    <property type="match status" value="1"/>
</dbReference>
<evidence type="ECO:0008006" key="6">
    <source>
        <dbReference type="Google" id="ProtNLM"/>
    </source>
</evidence>
<name>A0A0H5QJS5_9EUKA</name>